<sequence>MAQPLFDQHPLEQYFRNTGETAEPMPGGSPDFAALAGDDSDYDDSPSPHTDIQLPEIVIRAMQVSTRLSAFRRAVCVPSSVRLGMGMSLPAQIGRSRP</sequence>
<organism evidence="2">
    <name type="scientific">Dichomitus squalens</name>
    <dbReference type="NCBI Taxonomy" id="114155"/>
    <lineage>
        <taxon>Eukaryota</taxon>
        <taxon>Fungi</taxon>
        <taxon>Dikarya</taxon>
        <taxon>Basidiomycota</taxon>
        <taxon>Agaricomycotina</taxon>
        <taxon>Agaricomycetes</taxon>
        <taxon>Polyporales</taxon>
        <taxon>Polyporaceae</taxon>
        <taxon>Dichomitus</taxon>
    </lineage>
</organism>
<dbReference type="OrthoDB" id="2756969at2759"/>
<evidence type="ECO:0000313" key="2">
    <source>
        <dbReference type="EMBL" id="TBU24411.1"/>
    </source>
</evidence>
<dbReference type="AlphaFoldDB" id="A0A4Q9MF33"/>
<protein>
    <submittedName>
        <fullName evidence="2">Uncharacterized protein</fullName>
    </submittedName>
</protein>
<feature type="region of interest" description="Disordered" evidence="1">
    <location>
        <begin position="17"/>
        <end position="51"/>
    </location>
</feature>
<name>A0A4Q9MF33_9APHY</name>
<dbReference type="Proteomes" id="UP000292957">
    <property type="component" value="Unassembled WGS sequence"/>
</dbReference>
<dbReference type="EMBL" id="ML143480">
    <property type="protein sequence ID" value="TBU24411.1"/>
    <property type="molecule type" value="Genomic_DNA"/>
</dbReference>
<gene>
    <name evidence="2" type="ORF">BD311DRAFT_561134</name>
</gene>
<reference evidence="2" key="1">
    <citation type="submission" date="2019-01" db="EMBL/GenBank/DDBJ databases">
        <title>Draft genome sequences of three monokaryotic isolates of the white-rot basidiomycete fungus Dichomitus squalens.</title>
        <authorList>
            <consortium name="DOE Joint Genome Institute"/>
            <person name="Lopez S.C."/>
            <person name="Andreopoulos B."/>
            <person name="Pangilinan J."/>
            <person name="Lipzen A."/>
            <person name="Riley R."/>
            <person name="Ahrendt S."/>
            <person name="Ng V."/>
            <person name="Barry K."/>
            <person name="Daum C."/>
            <person name="Grigoriev I.V."/>
            <person name="Hilden K.S."/>
            <person name="Makela M.R."/>
            <person name="de Vries R.P."/>
        </authorList>
    </citation>
    <scope>NUCLEOTIDE SEQUENCE [LARGE SCALE GENOMIC DNA]</scope>
    <source>
        <strain evidence="2">OM18370.1</strain>
    </source>
</reference>
<proteinExistence type="predicted"/>
<evidence type="ECO:0000256" key="1">
    <source>
        <dbReference type="SAM" id="MobiDB-lite"/>
    </source>
</evidence>
<accession>A0A4Q9MF33</accession>